<dbReference type="EMBL" id="PDJH01000001">
    <property type="protein sequence ID" value="PFG37200.1"/>
    <property type="molecule type" value="Genomic_DNA"/>
</dbReference>
<keyword evidence="1" id="KW-0472">Membrane</keyword>
<evidence type="ECO:0000313" key="2">
    <source>
        <dbReference type="EMBL" id="PFG37200.1"/>
    </source>
</evidence>
<keyword evidence="1" id="KW-0812">Transmembrane</keyword>
<sequence length="36" mass="3539">MASISFVLLIAGGIAAVAVVAGVVAIAVVASRREKE</sequence>
<protein>
    <submittedName>
        <fullName evidence="2">Uncharacterized protein</fullName>
    </submittedName>
</protein>
<evidence type="ECO:0000256" key="1">
    <source>
        <dbReference type="SAM" id="Phobius"/>
    </source>
</evidence>
<reference evidence="2 3" key="1">
    <citation type="submission" date="2017-10" db="EMBL/GenBank/DDBJ databases">
        <title>Sequencing the genomes of 1000 actinobacteria strains.</title>
        <authorList>
            <person name="Klenk H.-P."/>
        </authorList>
    </citation>
    <scope>NUCLEOTIDE SEQUENCE [LARGE SCALE GENOMIC DNA]</scope>
    <source>
        <strain evidence="2 3">DSM 21574</strain>
    </source>
</reference>
<organism evidence="2 3">
    <name type="scientific">Flavimobilis soli</name>
    <dbReference type="NCBI Taxonomy" id="442709"/>
    <lineage>
        <taxon>Bacteria</taxon>
        <taxon>Bacillati</taxon>
        <taxon>Actinomycetota</taxon>
        <taxon>Actinomycetes</taxon>
        <taxon>Micrococcales</taxon>
        <taxon>Jonesiaceae</taxon>
        <taxon>Flavimobilis</taxon>
    </lineage>
</organism>
<name>A0A2A9EG50_9MICO</name>
<keyword evidence="3" id="KW-1185">Reference proteome</keyword>
<comment type="caution">
    <text evidence="2">The sequence shown here is derived from an EMBL/GenBank/DDBJ whole genome shotgun (WGS) entry which is preliminary data.</text>
</comment>
<gene>
    <name evidence="2" type="ORF">ATL41_1953</name>
</gene>
<keyword evidence="1" id="KW-1133">Transmembrane helix</keyword>
<dbReference type="AlphaFoldDB" id="A0A2A9EG50"/>
<evidence type="ECO:0000313" key="3">
    <source>
        <dbReference type="Proteomes" id="UP000221394"/>
    </source>
</evidence>
<dbReference type="Proteomes" id="UP000221394">
    <property type="component" value="Unassembled WGS sequence"/>
</dbReference>
<feature type="transmembrane region" description="Helical" evidence="1">
    <location>
        <begin position="6"/>
        <end position="30"/>
    </location>
</feature>
<proteinExistence type="predicted"/>
<accession>A0A2A9EG50</accession>